<name>A0ABT2XCG6_9RHOB</name>
<evidence type="ECO:0000313" key="3">
    <source>
        <dbReference type="Proteomes" id="UP001209535"/>
    </source>
</evidence>
<feature type="region of interest" description="Disordered" evidence="1">
    <location>
        <begin position="1"/>
        <end position="37"/>
    </location>
</feature>
<organism evidence="2 3">
    <name type="scientific">Albidovulum salinarum</name>
    <dbReference type="NCBI Taxonomy" id="2984153"/>
    <lineage>
        <taxon>Bacteria</taxon>
        <taxon>Pseudomonadati</taxon>
        <taxon>Pseudomonadota</taxon>
        <taxon>Alphaproteobacteria</taxon>
        <taxon>Rhodobacterales</taxon>
        <taxon>Paracoccaceae</taxon>
        <taxon>Albidovulum</taxon>
    </lineage>
</organism>
<evidence type="ECO:0000313" key="2">
    <source>
        <dbReference type="EMBL" id="MCU9849385.1"/>
    </source>
</evidence>
<gene>
    <name evidence="2" type="ORF">OEZ60_15395</name>
</gene>
<dbReference type="EMBL" id="JAOVQO010000014">
    <property type="protein sequence ID" value="MCU9849385.1"/>
    <property type="molecule type" value="Genomic_DNA"/>
</dbReference>
<accession>A0ABT2XCG6</accession>
<dbReference type="Proteomes" id="UP001209535">
    <property type="component" value="Unassembled WGS sequence"/>
</dbReference>
<evidence type="ECO:0000256" key="1">
    <source>
        <dbReference type="SAM" id="MobiDB-lite"/>
    </source>
</evidence>
<reference evidence="2 3" key="1">
    <citation type="submission" date="2022-10" db="EMBL/GenBank/DDBJ databases">
        <title>Defluviimonas sp. nov., isolated from ocean surface sediments.</title>
        <authorList>
            <person name="He W."/>
            <person name="Wang L."/>
            <person name="Zhang D.-F."/>
        </authorList>
    </citation>
    <scope>NUCLEOTIDE SEQUENCE [LARGE SCALE GENOMIC DNA]</scope>
    <source>
        <strain evidence="2 3">WL0024</strain>
    </source>
</reference>
<feature type="region of interest" description="Disordered" evidence="1">
    <location>
        <begin position="100"/>
        <end position="119"/>
    </location>
</feature>
<protein>
    <submittedName>
        <fullName evidence="2">Uncharacterized protein</fullName>
    </submittedName>
</protein>
<comment type="caution">
    <text evidence="2">The sequence shown here is derived from an EMBL/GenBank/DDBJ whole genome shotgun (WGS) entry which is preliminary data.</text>
</comment>
<proteinExistence type="predicted"/>
<sequence length="561" mass="64527">MEPTSERGNRRDEQREADMEKRRKADKEKLRGMEQQAVQRGMKVVKLDRLKAAFHLTRAWKRANEAGLRKEDFQDAVLSRLKRPHAKRQEFRLANWTLRRGEDPTTQPQLPEIYKNSPTPQKSLEPYLVGLAVAAEQCGEDPDDWKLDMMRDLSIWSRAVTPTDIAPPDDRPAETLEILLKALCAELAQRNRLDETFAAICRMNCRWDMFCERLVATDVACMQRIESPISPAYEVSLYFEEMFPFPSIPLLRVPYFVGKAEFLLAPEDVLRAQDENYLASGDYWPVGTAIKGNGGRHYCIPADAPDSRSANGTLAWYREIRLCIAPDGHGGYTSALESRPYVAVRFDADLPFGGRHHVVGGYELDLERGMFYGRDDDGGPVWPHIRMASGESWRITLPKRPDGSLPFAEWTERNPDTTGWYFEADPVLHAGEVGSEPWYLSYTPASAPYVRLWLTEDWRLADEPADNPWSRGNFDWDDLESRWNRDLPPIHELNFPDFSHATWIECCLHNGLIEEALQASIDRLKEQTGRLQADWHAARERHADALLRRWTTKSEEKDIQK</sequence>
<keyword evidence="3" id="KW-1185">Reference proteome</keyword>
<feature type="compositionally biased region" description="Basic and acidic residues" evidence="1">
    <location>
        <begin position="1"/>
        <end position="32"/>
    </location>
</feature>